<dbReference type="Proteomes" id="UP000551616">
    <property type="component" value="Unassembled WGS sequence"/>
</dbReference>
<dbReference type="PANTHER" id="PTHR43470:SF3">
    <property type="entry name" value="PHOSPHATE TRANSPORT SYSTEM PERMEASE PROTEIN PSTA-RELATED"/>
    <property type="match status" value="1"/>
</dbReference>
<keyword evidence="7 9" id="KW-1133">Transmembrane helix</keyword>
<dbReference type="SUPFAM" id="SSF161098">
    <property type="entry name" value="MetI-like"/>
    <property type="match status" value="1"/>
</dbReference>
<evidence type="ECO:0000313" key="11">
    <source>
        <dbReference type="EMBL" id="MBA2117065.1"/>
    </source>
</evidence>
<dbReference type="Gene3D" id="1.10.3720.10">
    <property type="entry name" value="MetI-like"/>
    <property type="match status" value="1"/>
</dbReference>
<reference evidence="11 12" key="1">
    <citation type="submission" date="2020-05" db="EMBL/GenBank/DDBJ databases">
        <title>Bremerella alba sp. nov., a novel planctomycete isolated from the surface of the macroalga Fucus spiralis.</title>
        <authorList>
            <person name="Godinho O."/>
            <person name="Botelho R."/>
            <person name="Albuquerque L."/>
            <person name="Wiegand S."/>
            <person name="Da Costa M.S."/>
            <person name="Lobo-Da-Cunha A."/>
            <person name="Jogler C."/>
            <person name="Lage O.M."/>
        </authorList>
    </citation>
    <scope>NUCLEOTIDE SEQUENCE [LARGE SCALE GENOMIC DNA]</scope>
    <source>
        <strain evidence="11 12">FF15</strain>
    </source>
</reference>
<dbReference type="GO" id="GO:0005886">
    <property type="term" value="C:plasma membrane"/>
    <property type="evidence" value="ECO:0007669"/>
    <property type="project" value="UniProtKB-SubCell"/>
</dbReference>
<dbReference type="RefSeq" id="WP_207398442.1">
    <property type="nucleotide sequence ID" value="NZ_JABRWO010000012.1"/>
</dbReference>
<dbReference type="GO" id="GO:0005315">
    <property type="term" value="F:phosphate transmembrane transporter activity"/>
    <property type="evidence" value="ECO:0007669"/>
    <property type="project" value="InterPro"/>
</dbReference>
<dbReference type="PROSITE" id="PS50928">
    <property type="entry name" value="ABC_TM1"/>
    <property type="match status" value="1"/>
</dbReference>
<dbReference type="GO" id="GO:0035435">
    <property type="term" value="P:phosphate ion transmembrane transport"/>
    <property type="evidence" value="ECO:0007669"/>
    <property type="project" value="InterPro"/>
</dbReference>
<evidence type="ECO:0000256" key="4">
    <source>
        <dbReference type="ARBA" id="ARBA00022448"/>
    </source>
</evidence>
<dbReference type="Pfam" id="PF00528">
    <property type="entry name" value="BPD_transp_1"/>
    <property type="match status" value="1"/>
</dbReference>
<keyword evidence="12" id="KW-1185">Reference proteome</keyword>
<dbReference type="InterPro" id="IPR005672">
    <property type="entry name" value="Phosphate_PstA"/>
</dbReference>
<gene>
    <name evidence="11" type="ORF">HOV93_42590</name>
</gene>
<keyword evidence="6 9" id="KW-0812">Transmembrane</keyword>
<feature type="transmembrane region" description="Helical" evidence="9">
    <location>
        <begin position="21"/>
        <end position="43"/>
    </location>
</feature>
<evidence type="ECO:0000256" key="8">
    <source>
        <dbReference type="ARBA" id="ARBA00023136"/>
    </source>
</evidence>
<protein>
    <recommendedName>
        <fullName evidence="3 9">Phosphate transport system permease protein PstA</fullName>
    </recommendedName>
</protein>
<dbReference type="CDD" id="cd06261">
    <property type="entry name" value="TM_PBP2"/>
    <property type="match status" value="1"/>
</dbReference>
<feature type="domain" description="ABC transmembrane type-1" evidence="10">
    <location>
        <begin position="76"/>
        <end position="280"/>
    </location>
</feature>
<dbReference type="InterPro" id="IPR000515">
    <property type="entry name" value="MetI-like"/>
</dbReference>
<evidence type="ECO:0000256" key="9">
    <source>
        <dbReference type="RuleBase" id="RU363043"/>
    </source>
</evidence>
<feature type="transmembrane region" description="Helical" evidence="9">
    <location>
        <begin position="121"/>
        <end position="138"/>
    </location>
</feature>
<dbReference type="AlphaFoldDB" id="A0A7V9A918"/>
<evidence type="ECO:0000256" key="2">
    <source>
        <dbReference type="ARBA" id="ARBA00007069"/>
    </source>
</evidence>
<feature type="transmembrane region" description="Helical" evidence="9">
    <location>
        <begin position="262"/>
        <end position="284"/>
    </location>
</feature>
<comment type="caution">
    <text evidence="11">The sequence shown here is derived from an EMBL/GenBank/DDBJ whole genome shotgun (WGS) entry which is preliminary data.</text>
</comment>
<evidence type="ECO:0000259" key="10">
    <source>
        <dbReference type="PROSITE" id="PS50928"/>
    </source>
</evidence>
<evidence type="ECO:0000256" key="5">
    <source>
        <dbReference type="ARBA" id="ARBA00022475"/>
    </source>
</evidence>
<comment type="subcellular location">
    <subcellularLocation>
        <location evidence="1 9">Cell membrane</location>
        <topology evidence="1 9">Multi-pass membrane protein</topology>
    </subcellularLocation>
</comment>
<evidence type="ECO:0000256" key="3">
    <source>
        <dbReference type="ARBA" id="ARBA00016864"/>
    </source>
</evidence>
<keyword evidence="4" id="KW-0813">Transport</keyword>
<organism evidence="11 12">
    <name type="scientific">Bremerella alba</name>
    <dbReference type="NCBI Taxonomy" id="980252"/>
    <lineage>
        <taxon>Bacteria</taxon>
        <taxon>Pseudomonadati</taxon>
        <taxon>Planctomycetota</taxon>
        <taxon>Planctomycetia</taxon>
        <taxon>Pirellulales</taxon>
        <taxon>Pirellulaceae</taxon>
        <taxon>Bremerella</taxon>
    </lineage>
</organism>
<proteinExistence type="inferred from homology"/>
<comment type="similarity">
    <text evidence="2 9">Belongs to the binding-protein-dependent transport system permease family. CysTW subfamily.</text>
</comment>
<feature type="transmembrane region" description="Helical" evidence="9">
    <location>
        <begin position="196"/>
        <end position="218"/>
    </location>
</feature>
<evidence type="ECO:0000256" key="6">
    <source>
        <dbReference type="ARBA" id="ARBA00022692"/>
    </source>
</evidence>
<evidence type="ECO:0000313" key="12">
    <source>
        <dbReference type="Proteomes" id="UP000551616"/>
    </source>
</evidence>
<feature type="transmembrane region" description="Helical" evidence="9">
    <location>
        <begin position="75"/>
        <end position="101"/>
    </location>
</feature>
<accession>A0A7V9A918</accession>
<keyword evidence="8 9" id="KW-0472">Membrane</keyword>
<sequence>MSITRSIEPSRPDQRKHTIREYVATLAIWCAACLVMGILAWILTDIAVRGVSQINISFLLDDVTDAGRSGGIGPVILSTILILLVTLSVSVPLSIATAIALTEQIGYDSLLARFVRRCLDILAGVPSIVFGLFGNAFFTITLGLGYSILSGGLTLSCMILPILIRTAEQAINSVPMEHRQAAAALGLTRSSTLFRVVIPAAAPALAAGVVLGVGRALAETAALIFTSGYVARSPESLFDSGRSLSVHIYDLAMNVPNGGARAYATACVLVAILLVINGTTALLLKVAGLGTTPQGRDRQ</sequence>
<dbReference type="PANTHER" id="PTHR43470">
    <property type="entry name" value="PHOSPHATE TRANSPORT SYSTEM PERMEASE PROTEIN PSTA-RELATED"/>
    <property type="match status" value="1"/>
</dbReference>
<evidence type="ECO:0000256" key="7">
    <source>
        <dbReference type="ARBA" id="ARBA00022989"/>
    </source>
</evidence>
<keyword evidence="5 9" id="KW-1003">Cell membrane</keyword>
<feature type="transmembrane region" description="Helical" evidence="9">
    <location>
        <begin position="144"/>
        <end position="164"/>
    </location>
</feature>
<dbReference type="InterPro" id="IPR035906">
    <property type="entry name" value="MetI-like_sf"/>
</dbReference>
<dbReference type="NCBIfam" id="TIGR00974">
    <property type="entry name" value="3a0107s02c"/>
    <property type="match status" value="1"/>
</dbReference>
<dbReference type="EMBL" id="JABRWO010000012">
    <property type="protein sequence ID" value="MBA2117065.1"/>
    <property type="molecule type" value="Genomic_DNA"/>
</dbReference>
<evidence type="ECO:0000256" key="1">
    <source>
        <dbReference type="ARBA" id="ARBA00004651"/>
    </source>
</evidence>
<name>A0A7V9A918_9BACT</name>